<feature type="domain" description="PRD" evidence="2">
    <location>
        <begin position="64"/>
        <end position="168"/>
    </location>
</feature>
<dbReference type="NCBIfam" id="NF046042">
    <property type="entry name" value="LicT"/>
    <property type="match status" value="1"/>
</dbReference>
<dbReference type="PANTHER" id="PTHR30185:SF15">
    <property type="entry name" value="CRYPTIC BETA-GLUCOSIDE BGL OPERON ANTITERMINATOR"/>
    <property type="match status" value="1"/>
</dbReference>
<protein>
    <submittedName>
        <fullName evidence="3">BglG family transcription antiterminator LicT</fullName>
    </submittedName>
</protein>
<evidence type="ECO:0000313" key="4">
    <source>
        <dbReference type="Proteomes" id="UP001597212"/>
    </source>
</evidence>
<dbReference type="Gene3D" id="1.10.1790.10">
    <property type="entry name" value="PRD domain"/>
    <property type="match status" value="2"/>
</dbReference>
<dbReference type="Pfam" id="PF00874">
    <property type="entry name" value="PRD"/>
    <property type="match status" value="2"/>
</dbReference>
<dbReference type="InterPro" id="IPR036634">
    <property type="entry name" value="PRD_sf"/>
</dbReference>
<dbReference type="PANTHER" id="PTHR30185">
    <property type="entry name" value="CRYPTIC BETA-GLUCOSIDE BGL OPERON ANTITERMINATOR"/>
    <property type="match status" value="1"/>
</dbReference>
<reference evidence="4" key="1">
    <citation type="journal article" date="2019" name="Int. J. Syst. Evol. Microbiol.">
        <title>The Global Catalogue of Microorganisms (GCM) 10K type strain sequencing project: providing services to taxonomists for standard genome sequencing and annotation.</title>
        <authorList>
            <consortium name="The Broad Institute Genomics Platform"/>
            <consortium name="The Broad Institute Genome Sequencing Center for Infectious Disease"/>
            <person name="Wu L."/>
            <person name="Ma J."/>
        </authorList>
    </citation>
    <scope>NUCLEOTIDE SEQUENCE [LARGE SCALE GENOMIC DNA]</scope>
    <source>
        <strain evidence="4">CCM 8912</strain>
    </source>
</reference>
<comment type="caution">
    <text evidence="3">The sequence shown here is derived from an EMBL/GenBank/DDBJ whole genome shotgun (WGS) entry which is preliminary data.</text>
</comment>
<evidence type="ECO:0000313" key="3">
    <source>
        <dbReference type="EMBL" id="MFD1440960.1"/>
    </source>
</evidence>
<dbReference type="Pfam" id="PF03123">
    <property type="entry name" value="CAT_RBD"/>
    <property type="match status" value="1"/>
</dbReference>
<sequence>MKIHKVLNNNVAIVKNGQGREQIVTGRGLAFGKRPGDEIDASAISQTFTLQTGTTAELTRLLAEIPYGCLQVSGEILDLAKQAGLSLDPRLLVTLADHLALAVHRARAGEAVANVMLWDTQRFYPREFRVAKAALGLIETKLNVTLPPDEAGFIAFHLVNAETSSAGTDAAKITQLMQEMLSIVRYYFHFEPDSTTSDYSRFITHLKFFAQRLLRAEPMATVDEALLQLILARYQAPSACAKRISDFLLTRHGYAVTPAERAYLTLHIERLVYRAQAQ</sequence>
<dbReference type="SUPFAM" id="SSF50151">
    <property type="entry name" value="SacY-like RNA-binding domain"/>
    <property type="match status" value="1"/>
</dbReference>
<dbReference type="EMBL" id="JBHTOK010000054">
    <property type="protein sequence ID" value="MFD1440960.1"/>
    <property type="molecule type" value="Genomic_DNA"/>
</dbReference>
<dbReference type="Gene3D" id="2.30.24.10">
    <property type="entry name" value="CAT RNA-binding domain"/>
    <property type="match status" value="1"/>
</dbReference>
<dbReference type="SUPFAM" id="SSF63520">
    <property type="entry name" value="PTS-regulatory domain, PRD"/>
    <property type="match status" value="2"/>
</dbReference>
<proteinExistence type="predicted"/>
<evidence type="ECO:0000259" key="2">
    <source>
        <dbReference type="PROSITE" id="PS51372"/>
    </source>
</evidence>
<dbReference type="InterPro" id="IPR011608">
    <property type="entry name" value="PRD"/>
</dbReference>
<keyword evidence="1" id="KW-0677">Repeat</keyword>
<name>A0ABW4CWP2_9LACO</name>
<dbReference type="PROSITE" id="PS51372">
    <property type="entry name" value="PRD_2"/>
    <property type="match status" value="2"/>
</dbReference>
<dbReference type="SMART" id="SM01061">
    <property type="entry name" value="CAT_RBD"/>
    <property type="match status" value="1"/>
</dbReference>
<gene>
    <name evidence="3" type="primary">licT</name>
    <name evidence="3" type="ORF">ACFQ5K_06210</name>
</gene>
<accession>A0ABW4CWP2</accession>
<dbReference type="RefSeq" id="WP_164506263.1">
    <property type="nucleotide sequence ID" value="NZ_JBHTOK010000054.1"/>
</dbReference>
<dbReference type="InterPro" id="IPR036650">
    <property type="entry name" value="CAT_RNA-bd_dom_sf"/>
</dbReference>
<feature type="domain" description="PRD" evidence="2">
    <location>
        <begin position="169"/>
        <end position="278"/>
    </location>
</feature>
<organism evidence="3 4">
    <name type="scientific">Lacticaseibacillus hegangensis</name>
    <dbReference type="NCBI Taxonomy" id="2486010"/>
    <lineage>
        <taxon>Bacteria</taxon>
        <taxon>Bacillati</taxon>
        <taxon>Bacillota</taxon>
        <taxon>Bacilli</taxon>
        <taxon>Lactobacillales</taxon>
        <taxon>Lactobacillaceae</taxon>
        <taxon>Lacticaseibacillus</taxon>
    </lineage>
</organism>
<evidence type="ECO:0000256" key="1">
    <source>
        <dbReference type="ARBA" id="ARBA00022737"/>
    </source>
</evidence>
<dbReference type="Proteomes" id="UP001597212">
    <property type="component" value="Unassembled WGS sequence"/>
</dbReference>
<dbReference type="InterPro" id="IPR050661">
    <property type="entry name" value="BglG_antiterminators"/>
</dbReference>
<keyword evidence="4" id="KW-1185">Reference proteome</keyword>
<dbReference type="InterPro" id="IPR004341">
    <property type="entry name" value="CAT_RNA-bd_dom"/>
</dbReference>